<evidence type="ECO:0000313" key="1">
    <source>
        <dbReference type="EMBL" id="MBR0663780.1"/>
    </source>
</evidence>
<proteinExistence type="predicted"/>
<keyword evidence="2" id="KW-1185">Reference proteome</keyword>
<accession>A0ABS5EUZ6</accession>
<reference evidence="2" key="1">
    <citation type="journal article" date="2021" name="Syst. Appl. Microbiol.">
        <title>Roseomonas hellenica sp. nov., isolated from roots of wild-growing Alkanna tinctoria.</title>
        <authorList>
            <person name="Rat A."/>
            <person name="Naranjo H.D."/>
            <person name="Lebbe L."/>
            <person name="Cnockaert M."/>
            <person name="Krigas N."/>
            <person name="Grigoriadou K."/>
            <person name="Maloupa E."/>
            <person name="Willems A."/>
        </authorList>
    </citation>
    <scope>NUCLEOTIDE SEQUENCE [LARGE SCALE GENOMIC DNA]</scope>
    <source>
        <strain evidence="2">LMG 31523</strain>
    </source>
</reference>
<comment type="caution">
    <text evidence="1">The sequence shown here is derived from an EMBL/GenBank/DDBJ whole genome shotgun (WGS) entry which is preliminary data.</text>
</comment>
<protein>
    <submittedName>
        <fullName evidence="1">Uncharacterized protein</fullName>
    </submittedName>
</protein>
<dbReference type="EMBL" id="JAAGBB010000005">
    <property type="protein sequence ID" value="MBR0663780.1"/>
    <property type="molecule type" value="Genomic_DNA"/>
</dbReference>
<evidence type="ECO:0000313" key="2">
    <source>
        <dbReference type="Proteomes" id="UP001196870"/>
    </source>
</evidence>
<organism evidence="1 2">
    <name type="scientific">Plastoroseomonas hellenica</name>
    <dbReference type="NCBI Taxonomy" id="2687306"/>
    <lineage>
        <taxon>Bacteria</taxon>
        <taxon>Pseudomonadati</taxon>
        <taxon>Pseudomonadota</taxon>
        <taxon>Alphaproteobacteria</taxon>
        <taxon>Acetobacterales</taxon>
        <taxon>Acetobacteraceae</taxon>
        <taxon>Plastoroseomonas</taxon>
    </lineage>
</organism>
<sequence>MSRFLAISGAAILALVLVGGMPALLRRAPPAVSALVMPPVVPGARGHDPCEDGCAPPLAWLDDGWALLSDWPGRAELRADGRRGKPATRL</sequence>
<gene>
    <name evidence="1" type="ORF">GXW71_05355</name>
</gene>
<name>A0ABS5EUZ6_9PROT</name>
<dbReference type="RefSeq" id="WP_211851377.1">
    <property type="nucleotide sequence ID" value="NZ_JAAGBB010000005.1"/>
</dbReference>
<dbReference type="Proteomes" id="UP001196870">
    <property type="component" value="Unassembled WGS sequence"/>
</dbReference>